<evidence type="ECO:0000256" key="7">
    <source>
        <dbReference type="ARBA" id="ARBA00022723"/>
    </source>
</evidence>
<feature type="domain" description="CMP/dCMP-type deaminase" evidence="18">
    <location>
        <begin position="4"/>
        <end position="135"/>
    </location>
</feature>
<dbReference type="InterPro" id="IPR002734">
    <property type="entry name" value="RibDG_C"/>
</dbReference>
<dbReference type="Proteomes" id="UP000199039">
    <property type="component" value="Unassembled WGS sequence"/>
</dbReference>
<comment type="function">
    <text evidence="1 14">Converts 2,5-diamino-6-(ribosylamino)-4(3h)-pyrimidinone 5'-phosphate into 5-amino-6-(ribosylamino)-2,4(1h,3h)-pyrimidinedione 5'-phosphate.</text>
</comment>
<comment type="similarity">
    <text evidence="4 14">In the N-terminal section; belongs to the cytidine and deoxycytidylate deaminase family.</text>
</comment>
<evidence type="ECO:0000256" key="1">
    <source>
        <dbReference type="ARBA" id="ARBA00002151"/>
    </source>
</evidence>
<dbReference type="GO" id="GO:0009231">
    <property type="term" value="P:riboflavin biosynthetic process"/>
    <property type="evidence" value="ECO:0007669"/>
    <property type="project" value="UniProtKB-UniPathway"/>
</dbReference>
<dbReference type="SUPFAM" id="SSF53927">
    <property type="entry name" value="Cytidine deaminase-like"/>
    <property type="match status" value="1"/>
</dbReference>
<dbReference type="PROSITE" id="PS51747">
    <property type="entry name" value="CYT_DCMP_DEAMINASES_2"/>
    <property type="match status" value="1"/>
</dbReference>
<feature type="binding site" evidence="17">
    <location>
        <position position="89"/>
    </location>
    <ligand>
        <name>Zn(2+)</name>
        <dbReference type="ChEBI" id="CHEBI:29105"/>
        <note>catalytic</note>
    </ligand>
</feature>
<evidence type="ECO:0000256" key="13">
    <source>
        <dbReference type="ARBA" id="ARBA00049886"/>
    </source>
</evidence>
<feature type="binding site" evidence="16">
    <location>
        <position position="220"/>
    </location>
    <ligand>
        <name>substrate</name>
    </ligand>
</feature>
<keyword evidence="7 14" id="KW-0479">Metal-binding</keyword>
<evidence type="ECO:0000256" key="11">
    <source>
        <dbReference type="ARBA" id="ARBA00023268"/>
    </source>
</evidence>
<comment type="catalytic activity">
    <reaction evidence="13 14">
        <text>2,5-diamino-6-hydroxy-4-(5-phosphoribosylamino)-pyrimidine + H2O + H(+) = 5-amino-6-(5-phospho-D-ribosylamino)uracil + NH4(+)</text>
        <dbReference type="Rhea" id="RHEA:21868"/>
        <dbReference type="ChEBI" id="CHEBI:15377"/>
        <dbReference type="ChEBI" id="CHEBI:15378"/>
        <dbReference type="ChEBI" id="CHEBI:28938"/>
        <dbReference type="ChEBI" id="CHEBI:58453"/>
        <dbReference type="ChEBI" id="CHEBI:58614"/>
        <dbReference type="EC" id="3.5.4.26"/>
    </reaction>
</comment>
<protein>
    <recommendedName>
        <fullName evidence="14">Riboflavin biosynthesis protein RibD</fullName>
    </recommendedName>
    <domain>
        <recommendedName>
            <fullName evidence="14">Diaminohydroxyphosphoribosylaminopyrimidine deaminase</fullName>
            <shortName evidence="14">DRAP deaminase</shortName>
            <ecNumber evidence="14">3.5.4.26</ecNumber>
        </recommendedName>
        <alternativeName>
            <fullName evidence="14">Riboflavin-specific deaminase</fullName>
        </alternativeName>
    </domain>
    <domain>
        <recommendedName>
            <fullName evidence="14">5-amino-6-(5-phosphoribosylamino)uracil reductase</fullName>
            <ecNumber evidence="14">1.1.1.193</ecNumber>
        </recommendedName>
        <alternativeName>
            <fullName evidence="14">HTP reductase</fullName>
        </alternativeName>
    </domain>
</protein>
<evidence type="ECO:0000256" key="9">
    <source>
        <dbReference type="ARBA" id="ARBA00022857"/>
    </source>
</evidence>
<feature type="binding site" evidence="17">
    <location>
        <position position="61"/>
    </location>
    <ligand>
        <name>Zn(2+)</name>
        <dbReference type="ChEBI" id="CHEBI:29105"/>
        <note>catalytic</note>
    </ligand>
</feature>
<dbReference type="UniPathway" id="UPA00275">
    <property type="reaction ID" value="UER00401"/>
</dbReference>
<proteinExistence type="inferred from homology"/>
<dbReference type="InterPro" id="IPR050765">
    <property type="entry name" value="Riboflavin_Biosynth_HTPR"/>
</dbReference>
<evidence type="ECO:0000313" key="20">
    <source>
        <dbReference type="Proteomes" id="UP000199039"/>
    </source>
</evidence>
<feature type="binding site" evidence="16">
    <location>
        <position position="183"/>
    </location>
    <ligand>
        <name>substrate</name>
    </ligand>
</feature>
<evidence type="ECO:0000256" key="5">
    <source>
        <dbReference type="ARBA" id="ARBA00007417"/>
    </source>
</evidence>
<evidence type="ECO:0000256" key="6">
    <source>
        <dbReference type="ARBA" id="ARBA00022619"/>
    </source>
</evidence>
<evidence type="ECO:0000256" key="10">
    <source>
        <dbReference type="ARBA" id="ARBA00023002"/>
    </source>
</evidence>
<feature type="active site" description="Proton donor" evidence="15">
    <location>
        <position position="63"/>
    </location>
</feature>
<evidence type="ECO:0000256" key="15">
    <source>
        <dbReference type="PIRSR" id="PIRSR006769-1"/>
    </source>
</evidence>
<dbReference type="Pfam" id="PF01872">
    <property type="entry name" value="RibD_C"/>
    <property type="match status" value="1"/>
</dbReference>
<dbReference type="InterPro" id="IPR016193">
    <property type="entry name" value="Cytidine_deaminase-like"/>
</dbReference>
<feature type="binding site" evidence="16">
    <location>
        <position position="209"/>
    </location>
    <ligand>
        <name>NADP(+)</name>
        <dbReference type="ChEBI" id="CHEBI:58349"/>
    </ligand>
</feature>
<reference evidence="19 20" key="1">
    <citation type="submission" date="2016-09" db="EMBL/GenBank/DDBJ databases">
        <authorList>
            <person name="Capua I."/>
            <person name="De Benedictis P."/>
            <person name="Joannis T."/>
            <person name="Lombin L.H."/>
            <person name="Cattoli G."/>
        </authorList>
    </citation>
    <scope>NUCLEOTIDE SEQUENCE [LARGE SCALE GENOMIC DNA]</scope>
    <source>
        <strain evidence="19 20">ISLP-3</strain>
    </source>
</reference>
<comment type="pathway">
    <text evidence="2 14">Cofactor biosynthesis; riboflavin biosynthesis; 5-amino-6-(D-ribitylamino)uracil from GTP: step 2/4.</text>
</comment>
<dbReference type="Gene3D" id="3.40.430.10">
    <property type="entry name" value="Dihydrofolate Reductase, subunit A"/>
    <property type="match status" value="2"/>
</dbReference>
<evidence type="ECO:0000256" key="14">
    <source>
        <dbReference type="PIRNR" id="PIRNR006769"/>
    </source>
</evidence>
<feature type="binding site" evidence="16">
    <location>
        <position position="167"/>
    </location>
    <ligand>
        <name>substrate</name>
    </ligand>
</feature>
<feature type="binding site" evidence="16">
    <location>
        <begin position="281"/>
        <end position="287"/>
    </location>
    <ligand>
        <name>NADP(+)</name>
        <dbReference type="ChEBI" id="CHEBI:58349"/>
    </ligand>
</feature>
<dbReference type="GO" id="GO:0008270">
    <property type="term" value="F:zinc ion binding"/>
    <property type="evidence" value="ECO:0007669"/>
    <property type="project" value="InterPro"/>
</dbReference>
<comment type="catalytic activity">
    <reaction evidence="12 14">
        <text>5-amino-6-(5-phospho-D-ribitylamino)uracil + NADP(+) = 5-amino-6-(5-phospho-D-ribosylamino)uracil + NADPH + H(+)</text>
        <dbReference type="Rhea" id="RHEA:17845"/>
        <dbReference type="ChEBI" id="CHEBI:15378"/>
        <dbReference type="ChEBI" id="CHEBI:57783"/>
        <dbReference type="ChEBI" id="CHEBI:58349"/>
        <dbReference type="ChEBI" id="CHEBI:58421"/>
        <dbReference type="ChEBI" id="CHEBI:58453"/>
        <dbReference type="EC" id="1.1.1.193"/>
    </reaction>
</comment>
<dbReference type="AlphaFoldDB" id="A0A1G6JLR4"/>
<dbReference type="RefSeq" id="WP_245700915.1">
    <property type="nucleotide sequence ID" value="NZ_FMYH01000002.1"/>
</dbReference>
<organism evidence="19 20">
    <name type="scientific">Sanguibacter gelidistatuariae</name>
    <dbReference type="NCBI Taxonomy" id="1814289"/>
    <lineage>
        <taxon>Bacteria</taxon>
        <taxon>Bacillati</taxon>
        <taxon>Actinomycetota</taxon>
        <taxon>Actinomycetes</taxon>
        <taxon>Micrococcales</taxon>
        <taxon>Sanguibacteraceae</taxon>
        <taxon>Sanguibacter</taxon>
    </lineage>
</organism>
<feature type="binding site" evidence="16">
    <location>
        <position position="279"/>
    </location>
    <ligand>
        <name>substrate</name>
    </ligand>
</feature>
<dbReference type="GO" id="GO:0008835">
    <property type="term" value="F:diaminohydroxyphosphoribosylaminopyrimidine deaminase activity"/>
    <property type="evidence" value="ECO:0007669"/>
    <property type="project" value="UniProtKB-EC"/>
</dbReference>
<name>A0A1G6JLR4_9MICO</name>
<accession>A0A1G6JLR4</accession>
<evidence type="ECO:0000256" key="3">
    <source>
        <dbReference type="ARBA" id="ARBA00004910"/>
    </source>
</evidence>
<keyword evidence="6 14" id="KW-0686">Riboflavin biosynthesis</keyword>
<sequence>MEYLTLDAAMLRALELAARGPAYGPNPQVGCVILAPATSPDPTAPRLILAQGWHRGAGTPHAEADALAYAATAGIDVTGATAVVTLEPCNHTGRTGPCARALADGGVTDVVVSVSDPTAIAGGGADYLRSRGVSVTSGLRQDRGEALLRVWLTAVRRGTPYVTLKTATTLDGYVAAVDGSSRWITGAPAREHAHTVRRRVDAIMVGTGTVLTDDPTLTARDASGEPHAHQPLRVVVGRRAVPPGAKVRSGAEYLHLRTHDVAEVLSELAARDIRHVLLEGGPGLATAFLAAHAVDEVHAYLAPMILGEGRRVVGSLGATTLSDAPRLDTVSVERLGDDMLLVARTRPVTAGTPDPSVLT</sequence>
<dbReference type="EC" id="1.1.1.193" evidence="14"/>
<comment type="cofactor">
    <cofactor evidence="14 17">
        <name>Zn(2+)</name>
        <dbReference type="ChEBI" id="CHEBI:29105"/>
    </cofactor>
    <text evidence="14 17">Binds 1 zinc ion.</text>
</comment>
<dbReference type="InterPro" id="IPR024072">
    <property type="entry name" value="DHFR-like_dom_sf"/>
</dbReference>
<dbReference type="InterPro" id="IPR002125">
    <property type="entry name" value="CMP_dCMP_dom"/>
</dbReference>
<evidence type="ECO:0000256" key="16">
    <source>
        <dbReference type="PIRSR" id="PIRSR006769-2"/>
    </source>
</evidence>
<keyword evidence="14" id="KW-0378">Hydrolase</keyword>
<evidence type="ECO:0000259" key="18">
    <source>
        <dbReference type="PROSITE" id="PS51747"/>
    </source>
</evidence>
<feature type="binding site" evidence="16">
    <location>
        <position position="181"/>
    </location>
    <ligand>
        <name>substrate</name>
    </ligand>
</feature>
<keyword evidence="20" id="KW-1185">Reference proteome</keyword>
<evidence type="ECO:0000256" key="2">
    <source>
        <dbReference type="ARBA" id="ARBA00004882"/>
    </source>
</evidence>
<dbReference type="PANTHER" id="PTHR38011:SF7">
    <property type="entry name" value="2,5-DIAMINO-6-RIBOSYLAMINO-4(3H)-PYRIMIDINONE 5'-PHOSPHATE REDUCTASE"/>
    <property type="match status" value="1"/>
</dbReference>
<dbReference type="GO" id="GO:0008703">
    <property type="term" value="F:5-amino-6-(5-phosphoribosylamino)uracil reductase activity"/>
    <property type="evidence" value="ECO:0007669"/>
    <property type="project" value="UniProtKB-EC"/>
</dbReference>
<dbReference type="PANTHER" id="PTHR38011">
    <property type="entry name" value="DIHYDROFOLATE REDUCTASE FAMILY PROTEIN (AFU_ORTHOLOGUE AFUA_8G06820)"/>
    <property type="match status" value="1"/>
</dbReference>
<dbReference type="PIRSF" id="PIRSF006769">
    <property type="entry name" value="RibD"/>
    <property type="match status" value="1"/>
</dbReference>
<keyword evidence="8 14" id="KW-0862">Zinc</keyword>
<dbReference type="Gene3D" id="3.40.140.10">
    <property type="entry name" value="Cytidine Deaminase, domain 2"/>
    <property type="match status" value="1"/>
</dbReference>
<dbReference type="InterPro" id="IPR004794">
    <property type="entry name" value="Eubact_RibD"/>
</dbReference>
<keyword evidence="9 14" id="KW-0521">NADP</keyword>
<dbReference type="InterPro" id="IPR016192">
    <property type="entry name" value="APOBEC/CMP_deaminase_Zn-bd"/>
</dbReference>
<feature type="binding site" evidence="17">
    <location>
        <position position="98"/>
    </location>
    <ligand>
        <name>Zn(2+)</name>
        <dbReference type="ChEBI" id="CHEBI:29105"/>
        <note>catalytic</note>
    </ligand>
</feature>
<evidence type="ECO:0000256" key="12">
    <source>
        <dbReference type="ARBA" id="ARBA00049861"/>
    </source>
</evidence>
<feature type="binding site" evidence="16">
    <location>
        <position position="197"/>
    </location>
    <ligand>
        <name>substrate</name>
    </ligand>
</feature>
<dbReference type="STRING" id="1814289.SAMN05216410_1352"/>
<comment type="pathway">
    <text evidence="3 14">Cofactor biosynthesis; riboflavin biosynthesis; 5-amino-6-(D-ribitylamino)uracil from GTP: step 3/4.</text>
</comment>
<keyword evidence="10 14" id="KW-0560">Oxidoreductase</keyword>
<dbReference type="PROSITE" id="PS00903">
    <property type="entry name" value="CYT_DCMP_DEAMINASES_1"/>
    <property type="match status" value="1"/>
</dbReference>
<dbReference type="SUPFAM" id="SSF53597">
    <property type="entry name" value="Dihydrofolate reductase-like"/>
    <property type="match status" value="1"/>
</dbReference>
<dbReference type="EC" id="3.5.4.26" evidence="14"/>
<feature type="binding site" evidence="16">
    <location>
        <position position="213"/>
    </location>
    <ligand>
        <name>NADP(+)</name>
        <dbReference type="ChEBI" id="CHEBI:58349"/>
    </ligand>
</feature>
<gene>
    <name evidence="19" type="ORF">SAMN05216410_1352</name>
</gene>
<feature type="binding site" evidence="16">
    <location>
        <position position="217"/>
    </location>
    <ligand>
        <name>substrate</name>
    </ligand>
</feature>
<evidence type="ECO:0000256" key="17">
    <source>
        <dbReference type="PIRSR" id="PIRSR006769-3"/>
    </source>
</evidence>
<dbReference type="NCBIfam" id="TIGR00326">
    <property type="entry name" value="eubact_ribD"/>
    <property type="match status" value="1"/>
</dbReference>
<comment type="similarity">
    <text evidence="5 14">In the C-terminal section; belongs to the HTP reductase family.</text>
</comment>
<dbReference type="Pfam" id="PF00383">
    <property type="entry name" value="dCMP_cyt_deam_1"/>
    <property type="match status" value="1"/>
</dbReference>
<dbReference type="EMBL" id="FMYH01000002">
    <property type="protein sequence ID" value="SDC18886.1"/>
    <property type="molecule type" value="Genomic_DNA"/>
</dbReference>
<evidence type="ECO:0000256" key="4">
    <source>
        <dbReference type="ARBA" id="ARBA00005259"/>
    </source>
</evidence>
<keyword evidence="11" id="KW-0511">Multifunctional enzyme</keyword>
<evidence type="ECO:0000313" key="19">
    <source>
        <dbReference type="EMBL" id="SDC18886.1"/>
    </source>
</evidence>
<evidence type="ECO:0000256" key="8">
    <source>
        <dbReference type="ARBA" id="ARBA00022833"/>
    </source>
</evidence>